<gene>
    <name evidence="2" type="primary">folD_6</name>
    <name evidence="2" type="ORF">CM83_10772</name>
</gene>
<feature type="region of interest" description="Disordered" evidence="1">
    <location>
        <begin position="364"/>
        <end position="387"/>
    </location>
</feature>
<organism evidence="2">
    <name type="scientific">Lygus hesperus</name>
    <name type="common">Western plant bug</name>
    <dbReference type="NCBI Taxonomy" id="30085"/>
    <lineage>
        <taxon>Eukaryota</taxon>
        <taxon>Metazoa</taxon>
        <taxon>Ecdysozoa</taxon>
        <taxon>Arthropoda</taxon>
        <taxon>Hexapoda</taxon>
        <taxon>Insecta</taxon>
        <taxon>Pterygota</taxon>
        <taxon>Neoptera</taxon>
        <taxon>Paraneoptera</taxon>
        <taxon>Hemiptera</taxon>
        <taxon>Heteroptera</taxon>
        <taxon>Panheteroptera</taxon>
        <taxon>Cimicomorpha</taxon>
        <taxon>Miridae</taxon>
        <taxon>Mirini</taxon>
        <taxon>Lygus</taxon>
    </lineage>
</organism>
<feature type="compositionally biased region" description="Basic residues" evidence="1">
    <location>
        <begin position="230"/>
        <end position="244"/>
    </location>
</feature>
<evidence type="ECO:0000313" key="2">
    <source>
        <dbReference type="EMBL" id="JAG37363.1"/>
    </source>
</evidence>
<dbReference type="EMBL" id="GBRD01005147">
    <property type="protein sequence ID" value="JAG60674.1"/>
    <property type="molecule type" value="Transcribed_RNA"/>
</dbReference>
<reference evidence="2" key="2">
    <citation type="submission" date="2014-07" db="EMBL/GenBank/DDBJ databases">
        <authorList>
            <person name="Hull J."/>
        </authorList>
    </citation>
    <scope>NUCLEOTIDE SEQUENCE</scope>
</reference>
<reference evidence="2" key="1">
    <citation type="journal article" date="2014" name="PLoS ONE">
        <title>Transcriptome-Based Identification of ABC Transporters in the Western Tarnished Plant Bug Lygus hesperus.</title>
        <authorList>
            <person name="Hull J.J."/>
            <person name="Chaney K."/>
            <person name="Geib S.M."/>
            <person name="Fabrick J.A."/>
            <person name="Brent C.S."/>
            <person name="Walsh D."/>
            <person name="Lavine L.C."/>
        </authorList>
    </citation>
    <scope>NUCLEOTIDE SEQUENCE</scope>
</reference>
<dbReference type="EMBL" id="GBHO01006241">
    <property type="protein sequence ID" value="JAG37363.1"/>
    <property type="molecule type" value="Transcribed_RNA"/>
</dbReference>
<dbReference type="AlphaFoldDB" id="A0A0A9Z1Z3"/>
<evidence type="ECO:0000256" key="1">
    <source>
        <dbReference type="SAM" id="MobiDB-lite"/>
    </source>
</evidence>
<sequence length="387" mass="43438">MMERFNYYYDYAYESPLYQLPPPIVEDICMSKSRASVKLKKGAKSEISTGDESWDDSSNLLETQSSTLSKKSKKRRSKKFSEASGSTTEVNYSINETRSENPIGAKYTPFITLSCPLCSDPECVLNVAASCPLLRHNEPEVVRCGLCQENCDCNKCKSKLLPVSGLVSRDENGVAETLLKVNGGPIENSWEWANRKRWVVPYGVNWDHQVGQWITSRMLDSSKSHLEGAHRKRSKSRFKRKSSRHAATPTSTLAQVPTHTDTSNQEHKVEDQRVILEGIGFKIINRGQEKILINFDKKNCKVLGCSCQNEDKPGSNCGCDGWREEGHAKKCDKRKSACKIGKSGARVSLMKETSHGLVEVNMKELEKVDKEKRNSTDKNAAESQLMT</sequence>
<feature type="compositionally biased region" description="Polar residues" evidence="1">
    <location>
        <begin position="248"/>
        <end position="263"/>
    </location>
</feature>
<proteinExistence type="predicted"/>
<feature type="compositionally biased region" description="Basic and acidic residues" evidence="1">
    <location>
        <begin position="364"/>
        <end position="380"/>
    </location>
</feature>
<reference evidence="3" key="3">
    <citation type="submission" date="2014-09" db="EMBL/GenBank/DDBJ databases">
        <authorList>
            <person name="Magalhaes I.L.F."/>
            <person name="Oliveira U."/>
            <person name="Santos F.R."/>
            <person name="Vidigal T.H.D.A."/>
            <person name="Brescovit A.D."/>
            <person name="Santos A.J."/>
        </authorList>
    </citation>
    <scope>NUCLEOTIDE SEQUENCE</scope>
</reference>
<name>A0A0A9Z1Z3_LYGHE</name>
<evidence type="ECO:0000313" key="3">
    <source>
        <dbReference type="EMBL" id="JAG60674.1"/>
    </source>
</evidence>
<accession>A0A0A9Z1Z3</accession>
<feature type="region of interest" description="Disordered" evidence="1">
    <location>
        <begin position="224"/>
        <end position="267"/>
    </location>
</feature>
<protein>
    <submittedName>
        <fullName evidence="2">Bifunctional protein FolD</fullName>
    </submittedName>
</protein>